<evidence type="ECO:0000256" key="12">
    <source>
        <dbReference type="SAM" id="MobiDB-lite"/>
    </source>
</evidence>
<evidence type="ECO:0000256" key="7">
    <source>
        <dbReference type="ARBA" id="ARBA00022840"/>
    </source>
</evidence>
<dbReference type="PANTHER" id="PTHR23074">
    <property type="entry name" value="AAA DOMAIN-CONTAINING"/>
    <property type="match status" value="1"/>
</dbReference>
<comment type="function">
    <text evidence="11">Catalytic subunit of a complex which severs microtubules in an ATP-dependent manner. Microtubule severing may promote rapid reorganization of cellular microtubule arrays and the release of microtubules from the centrosome following nucleation.</text>
</comment>
<dbReference type="GO" id="GO:0005874">
    <property type="term" value="C:microtubule"/>
    <property type="evidence" value="ECO:0007669"/>
    <property type="project" value="UniProtKB-KW"/>
</dbReference>
<keyword evidence="6 11" id="KW-0498">Mitosis</keyword>
<evidence type="ECO:0000259" key="13">
    <source>
        <dbReference type="SMART" id="SM00382"/>
    </source>
</evidence>
<evidence type="ECO:0000256" key="6">
    <source>
        <dbReference type="ARBA" id="ARBA00022776"/>
    </source>
</evidence>
<dbReference type="InterPro" id="IPR041569">
    <property type="entry name" value="AAA_lid_3"/>
</dbReference>
<evidence type="ECO:0000256" key="1">
    <source>
        <dbReference type="ARBA" id="ARBA00004186"/>
    </source>
</evidence>
<dbReference type="InterPro" id="IPR027417">
    <property type="entry name" value="P-loop_NTPase"/>
</dbReference>
<dbReference type="Ensembl" id="ENSATET00000078740.1">
    <property type="protein sequence ID" value="ENSATEP00000073196.1"/>
    <property type="gene ID" value="ENSATEG00000013275.3"/>
</dbReference>
<dbReference type="GO" id="GO:0016887">
    <property type="term" value="F:ATP hydrolysis activity"/>
    <property type="evidence" value="ECO:0007669"/>
    <property type="project" value="InterPro"/>
</dbReference>
<dbReference type="Proteomes" id="UP000265040">
    <property type="component" value="Chromosome 24"/>
</dbReference>
<dbReference type="GO" id="GO:0008017">
    <property type="term" value="F:microtubule binding"/>
    <property type="evidence" value="ECO:0007669"/>
    <property type="project" value="UniProtKB-UniRule"/>
</dbReference>
<dbReference type="InterPro" id="IPR003960">
    <property type="entry name" value="ATPase_AAA_CS"/>
</dbReference>
<dbReference type="InterPro" id="IPR028596">
    <property type="entry name" value="KATNA1"/>
</dbReference>
<keyword evidence="5 11" id="KW-0547">Nucleotide-binding</keyword>
<dbReference type="GeneTree" id="ENSGT00940000156638"/>
<evidence type="ECO:0000256" key="5">
    <source>
        <dbReference type="ARBA" id="ARBA00022741"/>
    </source>
</evidence>
<keyword evidence="3 11" id="KW-0132">Cell division</keyword>
<keyword evidence="7 11" id="KW-0067">ATP-binding</keyword>
<feature type="compositionally biased region" description="Basic and acidic residues" evidence="12">
    <location>
        <begin position="86"/>
        <end position="102"/>
    </location>
</feature>
<comment type="similarity">
    <text evidence="11">Belongs to the AAA ATPase family. Katanin p60 subunit A1 subfamily.</text>
</comment>
<dbReference type="GO" id="GO:0051301">
    <property type="term" value="P:cell division"/>
    <property type="evidence" value="ECO:0007669"/>
    <property type="project" value="UniProtKB-KW"/>
</dbReference>
<keyword evidence="15" id="KW-1185">Reference proteome</keyword>
<evidence type="ECO:0000256" key="2">
    <source>
        <dbReference type="ARBA" id="ARBA00022490"/>
    </source>
</evidence>
<evidence type="ECO:0000256" key="4">
    <source>
        <dbReference type="ARBA" id="ARBA00022701"/>
    </source>
</evidence>
<feature type="region of interest" description="Disordered" evidence="12">
    <location>
        <begin position="78"/>
        <end position="169"/>
    </location>
</feature>
<feature type="compositionally biased region" description="Basic and acidic residues" evidence="12">
    <location>
        <begin position="140"/>
        <end position="169"/>
    </location>
</feature>
<organism evidence="14 15">
    <name type="scientific">Anabas testudineus</name>
    <name type="common">Climbing perch</name>
    <name type="synonym">Anthias testudineus</name>
    <dbReference type="NCBI Taxonomy" id="64144"/>
    <lineage>
        <taxon>Eukaryota</taxon>
        <taxon>Metazoa</taxon>
        <taxon>Chordata</taxon>
        <taxon>Craniata</taxon>
        <taxon>Vertebrata</taxon>
        <taxon>Euteleostomi</taxon>
        <taxon>Actinopterygii</taxon>
        <taxon>Neopterygii</taxon>
        <taxon>Teleostei</taxon>
        <taxon>Neoteleostei</taxon>
        <taxon>Acanthomorphata</taxon>
        <taxon>Anabantaria</taxon>
        <taxon>Anabantiformes</taxon>
        <taxon>Anabantoidei</taxon>
        <taxon>Anabantidae</taxon>
        <taxon>Anabas</taxon>
    </lineage>
</organism>
<comment type="subunit">
    <text evidence="11">Can homooligomerize into hexameric rings, which may be promoted by interaction with microtubules. Interacts with KATNB1, which may serve as a targeting subunit.</text>
</comment>
<dbReference type="GO" id="GO:0005737">
    <property type="term" value="C:cytoplasm"/>
    <property type="evidence" value="ECO:0007669"/>
    <property type="project" value="UniProtKB-SubCell"/>
</dbReference>
<comment type="catalytic activity">
    <reaction evidence="11">
        <text>n ATP + n H2O + a microtubule = n ADP + n phosphate + (n+1) alpha/beta tubulin heterodimers.</text>
        <dbReference type="EC" id="5.6.1.1"/>
    </reaction>
</comment>
<dbReference type="CDD" id="cd19522">
    <property type="entry name" value="RecA-like_KTNA1"/>
    <property type="match status" value="1"/>
</dbReference>
<dbReference type="PANTHER" id="PTHR23074:SF71">
    <property type="entry name" value="KATANIN P60 ATPASE-CONTAINING SUBUNIT A1"/>
    <property type="match status" value="1"/>
</dbReference>
<evidence type="ECO:0000313" key="14">
    <source>
        <dbReference type="Ensembl" id="ENSATEP00000073196.1"/>
    </source>
</evidence>
<feature type="domain" description="AAA+ ATPase" evidence="13">
    <location>
        <begin position="299"/>
        <end position="441"/>
    </location>
</feature>
<dbReference type="InterPro" id="IPR048611">
    <property type="entry name" value="KATNA1_MIT"/>
</dbReference>
<dbReference type="Pfam" id="PF09336">
    <property type="entry name" value="Vps4_C"/>
    <property type="match status" value="1"/>
</dbReference>
<evidence type="ECO:0000256" key="8">
    <source>
        <dbReference type="ARBA" id="ARBA00023212"/>
    </source>
</evidence>
<comment type="activity regulation">
    <text evidence="11">ATPase activity is stimulated by microtubules, which promote homooligomerization. ATP-dependent microtubule severing is stimulated by interaction with KATNB1.</text>
</comment>
<dbReference type="PROSITE" id="PS00674">
    <property type="entry name" value="AAA"/>
    <property type="match status" value="1"/>
</dbReference>
<evidence type="ECO:0000256" key="9">
    <source>
        <dbReference type="ARBA" id="ARBA00023235"/>
    </source>
</evidence>
<dbReference type="SMART" id="SM00382">
    <property type="entry name" value="AAA"/>
    <property type="match status" value="1"/>
</dbReference>
<dbReference type="SUPFAM" id="SSF52540">
    <property type="entry name" value="P-loop containing nucleoside triphosphate hydrolases"/>
    <property type="match status" value="1"/>
</dbReference>
<dbReference type="HAMAP" id="MF_03023">
    <property type="entry name" value="Katanin_p60_A1"/>
    <property type="match status" value="1"/>
</dbReference>
<dbReference type="FunFam" id="1.20.58.80:FF:000003">
    <property type="entry name" value="Katanin p60 ATPase-containing subunit A1"/>
    <property type="match status" value="1"/>
</dbReference>
<dbReference type="Pfam" id="PF00004">
    <property type="entry name" value="AAA"/>
    <property type="match status" value="1"/>
</dbReference>
<dbReference type="InterPro" id="IPR015415">
    <property type="entry name" value="Spast_Vps4_C"/>
</dbReference>
<dbReference type="GO" id="GO:0000922">
    <property type="term" value="C:spindle pole"/>
    <property type="evidence" value="ECO:0007669"/>
    <property type="project" value="UniProtKB-SubCell"/>
</dbReference>
<dbReference type="FunFam" id="1.10.8.60:FF:000025">
    <property type="entry name" value="Katanin p60 ATPase-containing subunit A1"/>
    <property type="match status" value="1"/>
</dbReference>
<dbReference type="AlphaFoldDB" id="A0AAQ6IEM8"/>
<proteinExistence type="inferred from homology"/>
<dbReference type="Pfam" id="PF17862">
    <property type="entry name" value="AAA_lid_3"/>
    <property type="match status" value="1"/>
</dbReference>
<dbReference type="GO" id="GO:0005813">
    <property type="term" value="C:centrosome"/>
    <property type="evidence" value="ECO:0007669"/>
    <property type="project" value="UniProtKB-SubCell"/>
</dbReference>
<feature type="binding site" evidence="11">
    <location>
        <begin position="307"/>
        <end position="314"/>
    </location>
    <ligand>
        <name>ATP</name>
        <dbReference type="ChEBI" id="CHEBI:30616"/>
    </ligand>
</feature>
<protein>
    <recommendedName>
        <fullName evidence="11">Katanin p60 ATPase-containing subunit A1</fullName>
        <shortName evidence="11">Katanin p60 subunit A1</shortName>
        <ecNumber evidence="11">5.6.1.1</ecNumber>
    </recommendedName>
    <alternativeName>
        <fullName evidence="11">p60 katanin</fullName>
    </alternativeName>
</protein>
<dbReference type="CDD" id="cd21748">
    <property type="entry name" value="Kp60-NTD"/>
    <property type="match status" value="1"/>
</dbReference>
<dbReference type="GO" id="GO:0005524">
    <property type="term" value="F:ATP binding"/>
    <property type="evidence" value="ECO:0007669"/>
    <property type="project" value="UniProtKB-KW"/>
</dbReference>
<evidence type="ECO:0000256" key="3">
    <source>
        <dbReference type="ARBA" id="ARBA00022618"/>
    </source>
</evidence>
<dbReference type="InterPro" id="IPR050304">
    <property type="entry name" value="MT-severing_AAA_ATPase"/>
</dbReference>
<dbReference type="Gene3D" id="1.10.8.60">
    <property type="match status" value="1"/>
</dbReference>
<keyword evidence="4 11" id="KW-0493">Microtubule</keyword>
<accession>A0AAQ6IEM8</accession>
<dbReference type="EC" id="5.6.1.1" evidence="11"/>
<dbReference type="GO" id="GO:0008568">
    <property type="term" value="F:microtubule severing ATPase activity"/>
    <property type="evidence" value="ECO:0007669"/>
    <property type="project" value="UniProtKB-EC"/>
</dbReference>
<sequence length="549" mass="62651">MSLRELSENVKLAREYALLGNYSSASVLYHGLLEQIKKYVYTMRDSGFQQRWQQLWQEISEESRQVQEIMSTLENFQLDTTPAKPTNHDDCEIRPVHVEPRHSPCPVRRPANPYKDSKPPNNRLSAAVRAQQRHTPRGANGDRSKPPKVKEKKESKETKEAGGKAKDDKVDMNLPSVSFHLIFIVDYSLLTCCLCTFSMTSLSFQFFLWDRPHVQYIQGRCVCSAFQNKAEVQEKEVKKFDGTGYDKDLVEALERDIISQNPNIKWDDIADLEDAKKLLKEAVVLPMWMPAFFKGIRRPWKGVLMVGPPGTGKTLLAKAVATECRTTFFNVSSSTLTSKYRGESEKLVRLLFEMARFYAPTTIFIDEIDSMCSRRGTSEEHEASRRVKAELLVQMDGVGGASENDDPSKMVMVLAATNFPWDIDEALRRRLEKRIYIPLPSTKGRVELLRINLKELELAGDVDLDKIAEQMEGYSGADITNVCRDASLMAMRRRIEGLTPEEIRNISRDEMHMPTTMEDFESALKKVSKSVSAADLEKYEKWIEEFGSC</sequence>
<dbReference type="GO" id="GO:0051013">
    <property type="term" value="P:microtubule severing"/>
    <property type="evidence" value="ECO:0007669"/>
    <property type="project" value="UniProtKB-UniRule"/>
</dbReference>
<keyword evidence="9 11" id="KW-0413">Isomerase</keyword>
<dbReference type="Pfam" id="PF21126">
    <property type="entry name" value="KATNA1_MIT"/>
    <property type="match status" value="1"/>
</dbReference>
<comment type="subcellular location">
    <subcellularLocation>
        <location evidence="1 11">Cytoplasm</location>
        <location evidence="1 11">Cytoskeleton</location>
        <location evidence="1 11">Spindle</location>
    </subcellularLocation>
    <subcellularLocation>
        <location evidence="11">Cytoplasm</location>
    </subcellularLocation>
    <subcellularLocation>
        <location evidence="11">Cytoplasm</location>
        <location evidence="11">Cytoskeleton</location>
        <location evidence="11">Microtubule organizing center</location>
        <location evidence="11">Centrosome</location>
    </subcellularLocation>
    <subcellularLocation>
        <location evidence="11">Cytoplasm</location>
        <location evidence="11">Cytoskeleton</location>
        <location evidence="11">Spindle pole</location>
    </subcellularLocation>
    <text evidence="11">Predominantly cytoplasmic. Also localized to the interphase centrosome and the mitotic spindle poles. Enhanced recruitment to the mitotic spindle poles requires microtubules and interaction with KATNB1.</text>
</comment>
<reference evidence="14" key="3">
    <citation type="submission" date="2025-09" db="UniProtKB">
        <authorList>
            <consortium name="Ensembl"/>
        </authorList>
    </citation>
    <scope>IDENTIFICATION</scope>
</reference>
<dbReference type="InterPro" id="IPR003593">
    <property type="entry name" value="AAA+_ATPase"/>
</dbReference>
<name>A0AAQ6IEM8_ANATE</name>
<reference evidence="14 15" key="1">
    <citation type="submission" date="2021-04" db="EMBL/GenBank/DDBJ databases">
        <authorList>
            <consortium name="Wellcome Sanger Institute Data Sharing"/>
        </authorList>
    </citation>
    <scope>NUCLEOTIDE SEQUENCE [LARGE SCALE GENOMIC DNA]</scope>
</reference>
<dbReference type="Gene3D" id="3.40.50.300">
    <property type="entry name" value="P-loop containing nucleotide triphosphate hydrolases"/>
    <property type="match status" value="1"/>
</dbReference>
<keyword evidence="8 11" id="KW-0206">Cytoskeleton</keyword>
<dbReference type="Gene3D" id="1.20.58.80">
    <property type="entry name" value="Phosphotransferase system, lactose/cellobiose-type IIA subunit"/>
    <property type="match status" value="1"/>
</dbReference>
<evidence type="ECO:0000256" key="10">
    <source>
        <dbReference type="ARBA" id="ARBA00023306"/>
    </source>
</evidence>
<evidence type="ECO:0000256" key="11">
    <source>
        <dbReference type="HAMAP-Rule" id="MF_03023"/>
    </source>
</evidence>
<dbReference type="InterPro" id="IPR003959">
    <property type="entry name" value="ATPase_AAA_core"/>
</dbReference>
<dbReference type="FunFam" id="3.40.50.300:FF:000159">
    <property type="entry name" value="Katanin p60 ATPase-containing subunit A1"/>
    <property type="match status" value="1"/>
</dbReference>
<keyword evidence="10 11" id="KW-0131">Cell cycle</keyword>
<evidence type="ECO:0000313" key="15">
    <source>
        <dbReference type="Proteomes" id="UP000265040"/>
    </source>
</evidence>
<dbReference type="InterPro" id="IPR048612">
    <property type="entry name" value="KTNA1_AAA_dom"/>
</dbReference>
<gene>
    <name evidence="11 14" type="primary">KATNA1</name>
</gene>
<keyword evidence="2 11" id="KW-0963">Cytoplasm</keyword>
<reference evidence="14" key="2">
    <citation type="submission" date="2025-08" db="UniProtKB">
        <authorList>
            <consortium name="Ensembl"/>
        </authorList>
    </citation>
    <scope>IDENTIFICATION</scope>
</reference>